<dbReference type="EMBL" id="JBBXJM010000005">
    <property type="protein sequence ID" value="KAL1407782.1"/>
    <property type="molecule type" value="Genomic_DNA"/>
</dbReference>
<proteinExistence type="predicted"/>
<keyword evidence="4" id="KW-1185">Reference proteome</keyword>
<reference evidence="3 4" key="1">
    <citation type="submission" date="2023-08" db="EMBL/GenBank/DDBJ databases">
        <title>Annotated Genome Sequence of Vanrija albida AlHP1.</title>
        <authorList>
            <person name="Herzog R."/>
        </authorList>
    </citation>
    <scope>NUCLEOTIDE SEQUENCE [LARGE SCALE GENOMIC DNA]</scope>
    <source>
        <strain evidence="3 4">AlHP1</strain>
    </source>
</reference>
<gene>
    <name evidence="3" type="primary">GPI16</name>
    <name evidence="3" type="ORF">Q8F55_007216</name>
</gene>
<dbReference type="Proteomes" id="UP001565368">
    <property type="component" value="Unassembled WGS sequence"/>
</dbReference>
<keyword evidence="1" id="KW-0812">Transmembrane</keyword>
<accession>A0ABR3Q015</accession>
<evidence type="ECO:0000256" key="2">
    <source>
        <dbReference type="SAM" id="SignalP"/>
    </source>
</evidence>
<sequence>MRLSYFLTVLSISGLASAQAATQPPDTFHESLTLHPLPDGKLSVLFEFTTHFSLHGGECKLEIVVRSSRLAQSHHTLTPPALLLPIEKNNVSELTVSFTAGQWHQERHGESGPLEYEAGGGGAEVRGWLVNGPSEETDEAWDAVTKAFGGLFCAGVGAEHVGESVRTFGHLYAPARKDQNLTHYYVSNPHLHLCTENLTPFLSLLPSKGVSGLSSLLAQPGVVLAWGFKTEGIDVVMPTDTEQGTWTGWWEGVVDLVPIPGSSRQHSIQSLFKKPLPRPFPLASSSVLKVIAPSGGFSVEPAPNDLEGKWIDATRHEEASWDLLVDGVAGHDIKFWWNDEAEFVHPQTFEPPLVTISRVAANRYASDATFVVEITNHADVDREVTYSEIWPWWVKGWLSEMSVTVKGDDTKRDDLIQSFEYNPSVPPTPSTTTLHIGLTLPARATTVVTIPFTKLTLKYTDHRPDAERGREIPASVLTFHDIEGEADTGTERADGVQSGTRDFRRSARRRIYGPKLLLDVPVPDFSMPYNVIIMSSTIMAIFFGSIQGRLIRRWGWVKKSDTDTKPKLE</sequence>
<dbReference type="Pfam" id="PF04113">
    <property type="entry name" value="Gpi16"/>
    <property type="match status" value="1"/>
</dbReference>
<keyword evidence="2" id="KW-0732">Signal</keyword>
<keyword evidence="1" id="KW-1133">Transmembrane helix</keyword>
<dbReference type="PANTHER" id="PTHR12959">
    <property type="entry name" value="GPI TRANSAMIDASE COMPONENT PIG-T-RELATED"/>
    <property type="match status" value="1"/>
</dbReference>
<dbReference type="GeneID" id="95988259"/>
<feature type="signal peptide" evidence="2">
    <location>
        <begin position="1"/>
        <end position="18"/>
    </location>
</feature>
<feature type="transmembrane region" description="Helical" evidence="1">
    <location>
        <begin position="527"/>
        <end position="546"/>
    </location>
</feature>
<organism evidence="3 4">
    <name type="scientific">Vanrija albida</name>
    <dbReference type="NCBI Taxonomy" id="181172"/>
    <lineage>
        <taxon>Eukaryota</taxon>
        <taxon>Fungi</taxon>
        <taxon>Dikarya</taxon>
        <taxon>Basidiomycota</taxon>
        <taxon>Agaricomycotina</taxon>
        <taxon>Tremellomycetes</taxon>
        <taxon>Trichosporonales</taxon>
        <taxon>Trichosporonaceae</taxon>
        <taxon>Vanrija</taxon>
    </lineage>
</organism>
<feature type="chain" id="PRO_5045713367" evidence="2">
    <location>
        <begin position="19"/>
        <end position="569"/>
    </location>
</feature>
<name>A0ABR3Q015_9TREE</name>
<keyword evidence="1" id="KW-0472">Membrane</keyword>
<dbReference type="RefSeq" id="XP_069207726.1">
    <property type="nucleotide sequence ID" value="XM_069355655.1"/>
</dbReference>
<comment type="caution">
    <text evidence="3">The sequence shown here is derived from an EMBL/GenBank/DDBJ whole genome shotgun (WGS) entry which is preliminary data.</text>
</comment>
<dbReference type="InterPro" id="IPR007245">
    <property type="entry name" value="PIG-T"/>
</dbReference>
<evidence type="ECO:0000313" key="4">
    <source>
        <dbReference type="Proteomes" id="UP001565368"/>
    </source>
</evidence>
<dbReference type="PANTHER" id="PTHR12959:SF11">
    <property type="entry name" value="GPI TRANSAMIDASE COMPONENT PIG-T"/>
    <property type="match status" value="1"/>
</dbReference>
<evidence type="ECO:0000256" key="1">
    <source>
        <dbReference type="SAM" id="Phobius"/>
    </source>
</evidence>
<protein>
    <submittedName>
        <fullName evidence="3">Subunit of the glycosylphosphatidylinositol transamidase complex-like protein</fullName>
    </submittedName>
</protein>
<evidence type="ECO:0000313" key="3">
    <source>
        <dbReference type="EMBL" id="KAL1407782.1"/>
    </source>
</evidence>